<evidence type="ECO:0000313" key="5">
    <source>
        <dbReference type="Proteomes" id="UP000807353"/>
    </source>
</evidence>
<evidence type="ECO:0000256" key="3">
    <source>
        <dbReference type="ARBA" id="ARBA00043970"/>
    </source>
</evidence>
<accession>A0A9P5Y634</accession>
<evidence type="ECO:0000256" key="2">
    <source>
        <dbReference type="ARBA" id="ARBA00023128"/>
    </source>
</evidence>
<reference evidence="4" key="1">
    <citation type="submission" date="2020-11" db="EMBL/GenBank/DDBJ databases">
        <authorList>
            <consortium name="DOE Joint Genome Institute"/>
            <person name="Ahrendt S."/>
            <person name="Riley R."/>
            <person name="Andreopoulos W."/>
            <person name="Labutti K."/>
            <person name="Pangilinan J."/>
            <person name="Ruiz-Duenas F.J."/>
            <person name="Barrasa J.M."/>
            <person name="Sanchez-Garcia M."/>
            <person name="Camarero S."/>
            <person name="Miyauchi S."/>
            <person name="Serrano A."/>
            <person name="Linde D."/>
            <person name="Babiker R."/>
            <person name="Drula E."/>
            <person name="Ayuso-Fernandez I."/>
            <person name="Pacheco R."/>
            <person name="Padilla G."/>
            <person name="Ferreira P."/>
            <person name="Barriuso J."/>
            <person name="Kellner H."/>
            <person name="Castanera R."/>
            <person name="Alfaro M."/>
            <person name="Ramirez L."/>
            <person name="Pisabarro A.G."/>
            <person name="Kuo A."/>
            <person name="Tritt A."/>
            <person name="Lipzen A."/>
            <person name="He G."/>
            <person name="Yan M."/>
            <person name="Ng V."/>
            <person name="Cullen D."/>
            <person name="Martin F."/>
            <person name="Rosso M.-N."/>
            <person name="Henrissat B."/>
            <person name="Hibbett D."/>
            <person name="Martinez A.T."/>
            <person name="Grigoriev I.V."/>
        </authorList>
    </citation>
    <scope>NUCLEOTIDE SEQUENCE</scope>
    <source>
        <strain evidence="4">CBS 247.69</strain>
    </source>
</reference>
<gene>
    <name evidence="4" type="ORF">BDZ94DRAFT_1235472</name>
</gene>
<comment type="similarity">
    <text evidence="3">Belongs to the alpha-ketoglutarate dehydrogenase component 4 family.</text>
</comment>
<dbReference type="Pfam" id="PF10937">
    <property type="entry name" value="Kgd4-YMR31"/>
    <property type="match status" value="1"/>
</dbReference>
<dbReference type="OrthoDB" id="2116030at2759"/>
<dbReference type="InterPro" id="IPR020373">
    <property type="entry name" value="Kgd4/YMR-31"/>
</dbReference>
<organism evidence="4 5">
    <name type="scientific">Collybia nuda</name>
    <dbReference type="NCBI Taxonomy" id="64659"/>
    <lineage>
        <taxon>Eukaryota</taxon>
        <taxon>Fungi</taxon>
        <taxon>Dikarya</taxon>
        <taxon>Basidiomycota</taxon>
        <taxon>Agaricomycotina</taxon>
        <taxon>Agaricomycetes</taxon>
        <taxon>Agaricomycetidae</taxon>
        <taxon>Agaricales</taxon>
        <taxon>Tricholomatineae</taxon>
        <taxon>Clitocybaceae</taxon>
        <taxon>Collybia</taxon>
    </lineage>
</organism>
<name>A0A9P5Y634_9AGAR</name>
<dbReference type="EMBL" id="MU150255">
    <property type="protein sequence ID" value="KAF9464252.1"/>
    <property type="molecule type" value="Genomic_DNA"/>
</dbReference>
<dbReference type="GO" id="GO:0006103">
    <property type="term" value="P:2-oxoglutarate metabolic process"/>
    <property type="evidence" value="ECO:0007669"/>
    <property type="project" value="InterPro"/>
</dbReference>
<keyword evidence="5" id="KW-1185">Reference proteome</keyword>
<comment type="caution">
    <text evidence="4">The sequence shown here is derived from an EMBL/GenBank/DDBJ whole genome shotgun (WGS) entry which is preliminary data.</text>
</comment>
<sequence>MHPSVRVFSARVHQPLIKFVGKRAYPSGPAAPHAHPAAPAELKQKFSDFVRKFEASTSSPTTKPVKTADKDAFPEFWQAPERFWRPRTRTIEDFEIDAIESGGASLH</sequence>
<protein>
    <submittedName>
        <fullName evidence="4">Uncharacterized protein</fullName>
    </submittedName>
</protein>
<evidence type="ECO:0000256" key="1">
    <source>
        <dbReference type="ARBA" id="ARBA00004173"/>
    </source>
</evidence>
<proteinExistence type="inferred from homology"/>
<evidence type="ECO:0000313" key="4">
    <source>
        <dbReference type="EMBL" id="KAF9464252.1"/>
    </source>
</evidence>
<comment type="subcellular location">
    <subcellularLocation>
        <location evidence="1">Mitochondrion</location>
    </subcellularLocation>
</comment>
<dbReference type="GO" id="GO:0005739">
    <property type="term" value="C:mitochondrion"/>
    <property type="evidence" value="ECO:0007669"/>
    <property type="project" value="UniProtKB-SubCell"/>
</dbReference>
<dbReference type="Proteomes" id="UP000807353">
    <property type="component" value="Unassembled WGS sequence"/>
</dbReference>
<keyword evidence="2" id="KW-0496">Mitochondrion</keyword>
<dbReference type="AlphaFoldDB" id="A0A9P5Y634"/>